<accession>A0A3L7A297</accession>
<dbReference type="RefSeq" id="WP_121671665.1">
    <property type="nucleotide sequence ID" value="NZ_BMXM01000002.1"/>
</dbReference>
<protein>
    <submittedName>
        <fullName evidence="9">Sugar ABC transporter permease</fullName>
    </submittedName>
</protein>
<dbReference type="PANTHER" id="PTHR30193">
    <property type="entry name" value="ABC TRANSPORTER PERMEASE PROTEIN"/>
    <property type="match status" value="1"/>
</dbReference>
<feature type="transmembrane region" description="Helical" evidence="7">
    <location>
        <begin position="256"/>
        <end position="273"/>
    </location>
</feature>
<dbReference type="Proteomes" id="UP000270299">
    <property type="component" value="Unassembled WGS sequence"/>
</dbReference>
<dbReference type="Pfam" id="PF00528">
    <property type="entry name" value="BPD_transp_1"/>
    <property type="match status" value="1"/>
</dbReference>
<evidence type="ECO:0000256" key="2">
    <source>
        <dbReference type="ARBA" id="ARBA00022448"/>
    </source>
</evidence>
<feature type="transmembrane region" description="Helical" evidence="7">
    <location>
        <begin position="141"/>
        <end position="161"/>
    </location>
</feature>
<feature type="domain" description="ABC transmembrane type-1" evidence="8">
    <location>
        <begin position="98"/>
        <end position="322"/>
    </location>
</feature>
<feature type="transmembrane region" description="Helical" evidence="7">
    <location>
        <begin position="36"/>
        <end position="60"/>
    </location>
</feature>
<keyword evidence="4 7" id="KW-0812">Transmembrane</keyword>
<proteinExistence type="inferred from homology"/>
<evidence type="ECO:0000256" key="1">
    <source>
        <dbReference type="ARBA" id="ARBA00004651"/>
    </source>
</evidence>
<comment type="similarity">
    <text evidence="7">Belongs to the binding-protein-dependent transport system permease family.</text>
</comment>
<dbReference type="InterPro" id="IPR051393">
    <property type="entry name" value="ABC_transporter_permease"/>
</dbReference>
<dbReference type="AlphaFoldDB" id="A0A3L7A297"/>
<keyword evidence="5 7" id="KW-1133">Transmembrane helix</keyword>
<keyword evidence="3" id="KW-1003">Cell membrane</keyword>
<dbReference type="Gene3D" id="1.10.3720.10">
    <property type="entry name" value="MetI-like"/>
    <property type="match status" value="1"/>
</dbReference>
<feature type="transmembrane region" description="Helical" evidence="7">
    <location>
        <begin position="195"/>
        <end position="219"/>
    </location>
</feature>
<dbReference type="GO" id="GO:0055085">
    <property type="term" value="P:transmembrane transport"/>
    <property type="evidence" value="ECO:0007669"/>
    <property type="project" value="InterPro"/>
</dbReference>
<dbReference type="PROSITE" id="PS50928">
    <property type="entry name" value="ABC_TM1"/>
    <property type="match status" value="1"/>
</dbReference>
<evidence type="ECO:0000256" key="3">
    <source>
        <dbReference type="ARBA" id="ARBA00022475"/>
    </source>
</evidence>
<keyword evidence="2 7" id="KW-0813">Transport</keyword>
<name>A0A3L7A297_9MICO</name>
<organism evidence="9 10">
    <name type="scientific">Mycetocola manganoxydans</name>
    <dbReference type="NCBI Taxonomy" id="699879"/>
    <lineage>
        <taxon>Bacteria</taxon>
        <taxon>Bacillati</taxon>
        <taxon>Actinomycetota</taxon>
        <taxon>Actinomycetes</taxon>
        <taxon>Micrococcales</taxon>
        <taxon>Microbacteriaceae</taxon>
        <taxon>Mycetocola</taxon>
    </lineage>
</organism>
<dbReference type="CDD" id="cd06261">
    <property type="entry name" value="TM_PBP2"/>
    <property type="match status" value="1"/>
</dbReference>
<evidence type="ECO:0000256" key="5">
    <source>
        <dbReference type="ARBA" id="ARBA00022989"/>
    </source>
</evidence>
<dbReference type="InterPro" id="IPR035906">
    <property type="entry name" value="MetI-like_sf"/>
</dbReference>
<evidence type="ECO:0000313" key="10">
    <source>
        <dbReference type="Proteomes" id="UP000270299"/>
    </source>
</evidence>
<comment type="caution">
    <text evidence="9">The sequence shown here is derived from an EMBL/GenBank/DDBJ whole genome shotgun (WGS) entry which is preliminary data.</text>
</comment>
<dbReference type="GO" id="GO:0005886">
    <property type="term" value="C:plasma membrane"/>
    <property type="evidence" value="ECO:0007669"/>
    <property type="project" value="UniProtKB-SubCell"/>
</dbReference>
<feature type="transmembrane region" description="Helical" evidence="7">
    <location>
        <begin position="98"/>
        <end position="120"/>
    </location>
</feature>
<dbReference type="InterPro" id="IPR000515">
    <property type="entry name" value="MetI-like"/>
</dbReference>
<evidence type="ECO:0000259" key="8">
    <source>
        <dbReference type="PROSITE" id="PS50928"/>
    </source>
</evidence>
<sequence>MTAAGADPGAAIATTLGPTGSRKAAGGRRRKLTVDYVTFMVVFLGLPLAIFLIFVIWPFAQAVFYSLTDWSGFSPNMEIIGIDNYIRLFNDDIFMTALWNNVLLAVVVPLITIVLSLILATMVTVGGPSHGPIRGLRNSSFYRVVSFFPYVIPAIIIGILWSQIYTPGGLLNGILGLVGIDMFESFPWLGDERTAMGATIFVIVWSFVGFYMVLFVAAIKGVPAETYEAARIDGAGRLRTALSITIPLIRDNIQTAYIYLGIMALDAFVYMQALNPGGGPNNSTLVMSQQLFRTAFNKGEFGQASAMGVVLAIVTLIFAAIVFIVNRITGGKEEEGRS</sequence>
<keyword evidence="10" id="KW-1185">Reference proteome</keyword>
<dbReference type="OrthoDB" id="3210259at2"/>
<gene>
    <name evidence="9" type="ORF">D9V29_02120</name>
</gene>
<evidence type="ECO:0000256" key="7">
    <source>
        <dbReference type="RuleBase" id="RU363032"/>
    </source>
</evidence>
<evidence type="ECO:0000256" key="4">
    <source>
        <dbReference type="ARBA" id="ARBA00022692"/>
    </source>
</evidence>
<dbReference type="SUPFAM" id="SSF161098">
    <property type="entry name" value="MetI-like"/>
    <property type="match status" value="1"/>
</dbReference>
<evidence type="ECO:0000256" key="6">
    <source>
        <dbReference type="ARBA" id="ARBA00023136"/>
    </source>
</evidence>
<comment type="subcellular location">
    <subcellularLocation>
        <location evidence="1 7">Cell membrane</location>
        <topology evidence="1 7">Multi-pass membrane protein</topology>
    </subcellularLocation>
</comment>
<evidence type="ECO:0000313" key="9">
    <source>
        <dbReference type="EMBL" id="RLP73502.1"/>
    </source>
</evidence>
<feature type="transmembrane region" description="Helical" evidence="7">
    <location>
        <begin position="304"/>
        <end position="325"/>
    </location>
</feature>
<keyword evidence="6 7" id="KW-0472">Membrane</keyword>
<reference evidence="9 10" key="1">
    <citation type="submission" date="2018-10" db="EMBL/GenBank/DDBJ databases">
        <authorList>
            <person name="Li J."/>
        </authorList>
    </citation>
    <scope>NUCLEOTIDE SEQUENCE [LARGE SCALE GENOMIC DNA]</scope>
    <source>
        <strain evidence="9 10">CCTCC AB209002</strain>
    </source>
</reference>
<dbReference type="EMBL" id="RCUV01000002">
    <property type="protein sequence ID" value="RLP73502.1"/>
    <property type="molecule type" value="Genomic_DNA"/>
</dbReference>
<dbReference type="PANTHER" id="PTHR30193:SF41">
    <property type="entry name" value="DIACETYLCHITOBIOSE UPTAKE SYSTEM PERMEASE PROTEIN NGCF"/>
    <property type="match status" value="1"/>
</dbReference>